<keyword evidence="2" id="KW-1185">Reference proteome</keyword>
<accession>A0A9P0E3I1</accession>
<reference evidence="1" key="1">
    <citation type="submission" date="2022-01" db="EMBL/GenBank/DDBJ databases">
        <authorList>
            <person name="King R."/>
        </authorList>
    </citation>
    <scope>NUCLEOTIDE SEQUENCE</scope>
</reference>
<organism evidence="1 2">
    <name type="scientific">Nezara viridula</name>
    <name type="common">Southern green stink bug</name>
    <name type="synonym">Cimex viridulus</name>
    <dbReference type="NCBI Taxonomy" id="85310"/>
    <lineage>
        <taxon>Eukaryota</taxon>
        <taxon>Metazoa</taxon>
        <taxon>Ecdysozoa</taxon>
        <taxon>Arthropoda</taxon>
        <taxon>Hexapoda</taxon>
        <taxon>Insecta</taxon>
        <taxon>Pterygota</taxon>
        <taxon>Neoptera</taxon>
        <taxon>Paraneoptera</taxon>
        <taxon>Hemiptera</taxon>
        <taxon>Heteroptera</taxon>
        <taxon>Panheteroptera</taxon>
        <taxon>Pentatomomorpha</taxon>
        <taxon>Pentatomoidea</taxon>
        <taxon>Pentatomidae</taxon>
        <taxon>Pentatominae</taxon>
        <taxon>Nezara</taxon>
    </lineage>
</organism>
<evidence type="ECO:0000313" key="1">
    <source>
        <dbReference type="EMBL" id="CAH1389448.1"/>
    </source>
</evidence>
<dbReference type="AlphaFoldDB" id="A0A9P0E3I1"/>
<dbReference type="EMBL" id="OV725077">
    <property type="protein sequence ID" value="CAH1389448.1"/>
    <property type="molecule type" value="Genomic_DNA"/>
</dbReference>
<sequence>MKFTELFGNLFLTGTATWALLTTKSSFQYDSLSYSFFLSVGISRFLANLANNPRVTRFTKTKSQNSLAFATALLSTEFCLVAGMDKTLASSNLLLPLLNLLTKRKDDEKMLETSRWYSTVLLLCASNTHDLKIGYVLTFILLLTDPKVSNFSAYIMAASIILAVPSLNALKQLS</sequence>
<evidence type="ECO:0000313" key="2">
    <source>
        <dbReference type="Proteomes" id="UP001152798"/>
    </source>
</evidence>
<name>A0A9P0E3I1_NEZVI</name>
<protein>
    <submittedName>
        <fullName evidence="1">Uncharacterized protein</fullName>
    </submittedName>
</protein>
<dbReference type="Proteomes" id="UP001152798">
    <property type="component" value="Chromosome 1"/>
</dbReference>
<gene>
    <name evidence="1" type="ORF">NEZAVI_LOCUS853</name>
</gene>
<proteinExistence type="predicted"/>
<dbReference type="OrthoDB" id="6610801at2759"/>